<dbReference type="SFLD" id="SFLDG01129">
    <property type="entry name" value="C1.5:_HAD__Beta-PGM__Phosphata"/>
    <property type="match status" value="1"/>
</dbReference>
<dbReference type="InterPro" id="IPR006439">
    <property type="entry name" value="HAD-SF_hydro_IA"/>
</dbReference>
<dbReference type="InterPro" id="IPR041492">
    <property type="entry name" value="HAD_2"/>
</dbReference>
<dbReference type="EMBL" id="JAXAVX010000007">
    <property type="protein sequence ID" value="MDX8152682.1"/>
    <property type="molecule type" value="Genomic_DNA"/>
</dbReference>
<accession>A0ABU4VLF7</accession>
<keyword evidence="1" id="KW-0378">Hydrolase</keyword>
<name>A0ABU4VLF7_9ACTN</name>
<sequence>MPTSTTTVDAVLFDWDGTLMDTKETILRSYREASTEIYGEPYPTEHGELEQLIQLRAKESFLIVARGDEERAAQVGVRFGEAYARNQASASPFDGIADALREIVALGVQVGVATSKARSRFESDAQRAGVRDLFAVTITGDDVTAAKPDPEPVTRAIDELGLEPASCFYVGDGPNDVLAARAAGAVTVGVAWGFHPDECREAGPDLVVERPSDLVDAVRRARGRA</sequence>
<organism evidence="1 2">
    <name type="scientific">Patulibacter brassicae</name>
    <dbReference type="NCBI Taxonomy" id="1705717"/>
    <lineage>
        <taxon>Bacteria</taxon>
        <taxon>Bacillati</taxon>
        <taxon>Actinomycetota</taxon>
        <taxon>Thermoleophilia</taxon>
        <taxon>Solirubrobacterales</taxon>
        <taxon>Patulibacteraceae</taxon>
        <taxon>Patulibacter</taxon>
    </lineage>
</organism>
<dbReference type="PANTHER" id="PTHR43434:SF1">
    <property type="entry name" value="PHOSPHOGLYCOLATE PHOSPHATASE"/>
    <property type="match status" value="1"/>
</dbReference>
<dbReference type="NCBIfam" id="TIGR01509">
    <property type="entry name" value="HAD-SF-IA-v3"/>
    <property type="match status" value="1"/>
</dbReference>
<comment type="caution">
    <text evidence="1">The sequence shown here is derived from an EMBL/GenBank/DDBJ whole genome shotgun (WGS) entry which is preliminary data.</text>
</comment>
<gene>
    <name evidence="1" type="ORF">SK069_13835</name>
</gene>
<dbReference type="GO" id="GO:0016787">
    <property type="term" value="F:hydrolase activity"/>
    <property type="evidence" value="ECO:0007669"/>
    <property type="project" value="UniProtKB-KW"/>
</dbReference>
<evidence type="ECO:0000313" key="2">
    <source>
        <dbReference type="Proteomes" id="UP001277761"/>
    </source>
</evidence>
<dbReference type="Proteomes" id="UP001277761">
    <property type="component" value="Unassembled WGS sequence"/>
</dbReference>
<evidence type="ECO:0000313" key="1">
    <source>
        <dbReference type="EMBL" id="MDX8152682.1"/>
    </source>
</evidence>
<dbReference type="Gene3D" id="3.40.50.1000">
    <property type="entry name" value="HAD superfamily/HAD-like"/>
    <property type="match status" value="1"/>
</dbReference>
<dbReference type="Gene3D" id="1.10.150.240">
    <property type="entry name" value="Putative phosphatase, domain 2"/>
    <property type="match status" value="1"/>
</dbReference>
<keyword evidence="2" id="KW-1185">Reference proteome</keyword>
<dbReference type="RefSeq" id="WP_319954838.1">
    <property type="nucleotide sequence ID" value="NZ_JAXAVX010000007.1"/>
</dbReference>
<reference evidence="1 2" key="1">
    <citation type="submission" date="2023-11" db="EMBL/GenBank/DDBJ databases">
        <authorList>
            <person name="Xu M."/>
            <person name="Jiang T."/>
        </authorList>
    </citation>
    <scope>NUCLEOTIDE SEQUENCE [LARGE SCALE GENOMIC DNA]</scope>
    <source>
        <strain evidence="1 2">SD</strain>
    </source>
</reference>
<dbReference type="SFLD" id="SFLDG01135">
    <property type="entry name" value="C1.5.6:_HAD__Beta-PGM__Phospha"/>
    <property type="match status" value="1"/>
</dbReference>
<dbReference type="SFLD" id="SFLDS00003">
    <property type="entry name" value="Haloacid_Dehalogenase"/>
    <property type="match status" value="1"/>
</dbReference>
<dbReference type="InterPro" id="IPR023214">
    <property type="entry name" value="HAD_sf"/>
</dbReference>
<dbReference type="EC" id="3.-.-.-" evidence="1"/>
<dbReference type="InterPro" id="IPR050155">
    <property type="entry name" value="HAD-like_hydrolase_sf"/>
</dbReference>
<dbReference type="InterPro" id="IPR023198">
    <property type="entry name" value="PGP-like_dom2"/>
</dbReference>
<dbReference type="PANTHER" id="PTHR43434">
    <property type="entry name" value="PHOSPHOGLYCOLATE PHOSPHATASE"/>
    <property type="match status" value="1"/>
</dbReference>
<proteinExistence type="predicted"/>
<protein>
    <submittedName>
        <fullName evidence="1">HAD family hydrolase</fullName>
        <ecNumber evidence="1">3.-.-.-</ecNumber>
    </submittedName>
</protein>
<dbReference type="Pfam" id="PF13419">
    <property type="entry name" value="HAD_2"/>
    <property type="match status" value="1"/>
</dbReference>
<dbReference type="InterPro" id="IPR036412">
    <property type="entry name" value="HAD-like_sf"/>
</dbReference>
<dbReference type="NCBIfam" id="TIGR01549">
    <property type="entry name" value="HAD-SF-IA-v1"/>
    <property type="match status" value="1"/>
</dbReference>
<dbReference type="SUPFAM" id="SSF56784">
    <property type="entry name" value="HAD-like"/>
    <property type="match status" value="1"/>
</dbReference>